<dbReference type="Gene3D" id="3.40.630.30">
    <property type="match status" value="1"/>
</dbReference>
<evidence type="ECO:0000256" key="2">
    <source>
        <dbReference type="ARBA" id="ARBA00023315"/>
    </source>
</evidence>
<sequence>MVILHEITPALSASYKTVRLHALRDTPSAFGSTYAHESQFSEAEWHTRAANLCTPHSVGYLAYHQNEYCGIAAGFLNKEVPQNAELVSMWVASTHRRTGTGKLLVDAIESWARLCAAHTLRLMVTNTNLAAISFYERLGFTATGRTEPYPNDPNLIEYEMSKSIL</sequence>
<evidence type="ECO:0000313" key="4">
    <source>
        <dbReference type="EMBL" id="XCB35049.1"/>
    </source>
</evidence>
<dbReference type="AlphaFoldDB" id="A0AAU7ZVW9"/>
<dbReference type="PANTHER" id="PTHR43877:SF2">
    <property type="entry name" value="AMINOALKYLPHOSPHONATE N-ACETYLTRANSFERASE-RELATED"/>
    <property type="match status" value="1"/>
</dbReference>
<dbReference type="EMBL" id="CP132942">
    <property type="protein sequence ID" value="XCB35049.1"/>
    <property type="molecule type" value="Genomic_DNA"/>
</dbReference>
<dbReference type="InterPro" id="IPR050832">
    <property type="entry name" value="Bact_Acetyltransf"/>
</dbReference>
<dbReference type="Pfam" id="PF00583">
    <property type="entry name" value="Acetyltransf_1"/>
    <property type="match status" value="1"/>
</dbReference>
<dbReference type="GO" id="GO:0016747">
    <property type="term" value="F:acyltransferase activity, transferring groups other than amino-acyl groups"/>
    <property type="evidence" value="ECO:0007669"/>
    <property type="project" value="InterPro"/>
</dbReference>
<dbReference type="CDD" id="cd04301">
    <property type="entry name" value="NAT_SF"/>
    <property type="match status" value="1"/>
</dbReference>
<accession>A0AAU7ZVW9</accession>
<keyword evidence="2" id="KW-0012">Acyltransferase</keyword>
<dbReference type="SUPFAM" id="SSF55729">
    <property type="entry name" value="Acyl-CoA N-acyltransferases (Nat)"/>
    <property type="match status" value="1"/>
</dbReference>
<proteinExistence type="predicted"/>
<feature type="domain" description="N-acetyltransferase" evidence="3">
    <location>
        <begin position="2"/>
        <end position="165"/>
    </location>
</feature>
<dbReference type="PANTHER" id="PTHR43877">
    <property type="entry name" value="AMINOALKYLPHOSPHONATE N-ACETYLTRANSFERASE-RELATED-RELATED"/>
    <property type="match status" value="1"/>
</dbReference>
<dbReference type="KEGG" id="tpsc:RBB77_09175"/>
<organism evidence="4">
    <name type="scientific">Tunturiibacter psychrotolerans</name>
    <dbReference type="NCBI Taxonomy" id="3069686"/>
    <lineage>
        <taxon>Bacteria</taxon>
        <taxon>Pseudomonadati</taxon>
        <taxon>Acidobacteriota</taxon>
        <taxon>Terriglobia</taxon>
        <taxon>Terriglobales</taxon>
        <taxon>Acidobacteriaceae</taxon>
        <taxon>Tunturiibacter</taxon>
    </lineage>
</organism>
<reference evidence="4" key="2">
    <citation type="journal article" date="2024" name="Environ. Microbiol.">
        <title>Genome analysis and description of Tunturibacter gen. nov. expands the diversity of Terriglobia in tundra soils.</title>
        <authorList>
            <person name="Messyasz A."/>
            <person name="Mannisto M.K."/>
            <person name="Kerkhof L.J."/>
            <person name="Haggblom M.M."/>
        </authorList>
    </citation>
    <scope>NUCLEOTIDE SEQUENCE</scope>
    <source>
        <strain evidence="4">X5P6</strain>
    </source>
</reference>
<dbReference type="InterPro" id="IPR016181">
    <property type="entry name" value="Acyl_CoA_acyltransferase"/>
</dbReference>
<keyword evidence="1" id="KW-0808">Transferase</keyword>
<name>A0AAU7ZVW9_9BACT</name>
<dbReference type="PROSITE" id="PS51186">
    <property type="entry name" value="GNAT"/>
    <property type="match status" value="1"/>
</dbReference>
<dbReference type="RefSeq" id="WP_353066737.1">
    <property type="nucleotide sequence ID" value="NZ_CP132942.1"/>
</dbReference>
<evidence type="ECO:0000256" key="1">
    <source>
        <dbReference type="ARBA" id="ARBA00022679"/>
    </source>
</evidence>
<gene>
    <name evidence="4" type="ORF">RBB77_09175</name>
</gene>
<protein>
    <submittedName>
        <fullName evidence="4">GNAT family N-acetyltransferase</fullName>
    </submittedName>
</protein>
<evidence type="ECO:0000259" key="3">
    <source>
        <dbReference type="PROSITE" id="PS51186"/>
    </source>
</evidence>
<dbReference type="InterPro" id="IPR000182">
    <property type="entry name" value="GNAT_dom"/>
</dbReference>
<reference evidence="4" key="1">
    <citation type="submission" date="2023-08" db="EMBL/GenBank/DDBJ databases">
        <authorList>
            <person name="Messyasz A."/>
            <person name="Mannisto M.K."/>
            <person name="Kerkhof L.J."/>
            <person name="Haggblom M."/>
        </authorList>
    </citation>
    <scope>NUCLEOTIDE SEQUENCE</scope>
    <source>
        <strain evidence="4">X5P6</strain>
    </source>
</reference>